<protein>
    <submittedName>
        <fullName evidence="4">Uncharacterized protein</fullName>
    </submittedName>
</protein>
<gene>
    <name evidence="4" type="ORF">NSCI0253_LOCUS30961</name>
</gene>
<name>A0A7S1AL87_NOCSC</name>
<evidence type="ECO:0000256" key="2">
    <source>
        <dbReference type="SAM" id="MobiDB-lite"/>
    </source>
</evidence>
<sequence length="317" mass="34608">MAFVLLLACFCHVLGSLESPPATAGSLWSPNVKERLMSLFETDAASPDPASSRQHEVPTPPTKPVPSEQDEVTAPVSLMEAEALTLREQVDQLRNELDEWHASSRAVHAHEDHVSAVHETAEQFQKDAVVVSRWDEMTSAVTTPQLVLVCVVCVSMIFCAGFVYGKGTSGPGVATLVRKRGLPRDLEAACNRVDLSEIQAGLPPTESGDLNFQIEIGGRSYCAKCTGTHAETLRFDSVLSVPLGRSDDICALRLLDAHSGQKVAQAMIPVREFHGLALKGGGRGRWRLSEYGTQQVWEDRAFVRMRVQESSWLNSMG</sequence>
<proteinExistence type="predicted"/>
<reference evidence="4" key="1">
    <citation type="submission" date="2021-01" db="EMBL/GenBank/DDBJ databases">
        <authorList>
            <person name="Corre E."/>
            <person name="Pelletier E."/>
            <person name="Niang G."/>
            <person name="Scheremetjew M."/>
            <person name="Finn R."/>
            <person name="Kale V."/>
            <person name="Holt S."/>
            <person name="Cochrane G."/>
            <person name="Meng A."/>
            <person name="Brown T."/>
            <person name="Cohen L."/>
        </authorList>
    </citation>
    <scope>NUCLEOTIDE SEQUENCE</scope>
</reference>
<feature type="chain" id="PRO_5030607007" evidence="3">
    <location>
        <begin position="16"/>
        <end position="317"/>
    </location>
</feature>
<feature type="region of interest" description="Disordered" evidence="2">
    <location>
        <begin position="43"/>
        <end position="72"/>
    </location>
</feature>
<organism evidence="4">
    <name type="scientific">Noctiluca scintillans</name>
    <name type="common">Sea sparkle</name>
    <name type="synonym">Red tide dinoflagellate</name>
    <dbReference type="NCBI Taxonomy" id="2966"/>
    <lineage>
        <taxon>Eukaryota</taxon>
        <taxon>Sar</taxon>
        <taxon>Alveolata</taxon>
        <taxon>Dinophyceae</taxon>
        <taxon>Noctilucales</taxon>
        <taxon>Noctilucaceae</taxon>
        <taxon>Noctiluca</taxon>
    </lineage>
</organism>
<dbReference type="AlphaFoldDB" id="A0A7S1AL87"/>
<keyword evidence="1" id="KW-0175">Coiled coil</keyword>
<keyword evidence="3" id="KW-0732">Signal</keyword>
<feature type="signal peptide" evidence="3">
    <location>
        <begin position="1"/>
        <end position="15"/>
    </location>
</feature>
<evidence type="ECO:0000313" key="4">
    <source>
        <dbReference type="EMBL" id="CAD8856609.1"/>
    </source>
</evidence>
<feature type="coiled-coil region" evidence="1">
    <location>
        <begin position="76"/>
        <end position="103"/>
    </location>
</feature>
<evidence type="ECO:0000256" key="1">
    <source>
        <dbReference type="SAM" id="Coils"/>
    </source>
</evidence>
<dbReference type="EMBL" id="HBFQ01043705">
    <property type="protein sequence ID" value="CAD8856609.1"/>
    <property type="molecule type" value="Transcribed_RNA"/>
</dbReference>
<accession>A0A7S1AL87</accession>
<evidence type="ECO:0000256" key="3">
    <source>
        <dbReference type="SAM" id="SignalP"/>
    </source>
</evidence>